<dbReference type="OMA" id="IPTRPTH"/>
<protein>
    <submittedName>
        <fullName evidence="1">Uncharacterized protein</fullName>
    </submittedName>
</protein>
<gene>
    <name evidence="1" type="ORF">PGLA1383_LOCUS4786</name>
    <name evidence="2" type="ORF">PGLA2088_LOCUS29321</name>
</gene>
<evidence type="ECO:0000313" key="3">
    <source>
        <dbReference type="Proteomes" id="UP000654075"/>
    </source>
</evidence>
<dbReference type="OrthoDB" id="433818at2759"/>
<organism evidence="1 3">
    <name type="scientific">Polarella glacialis</name>
    <name type="common">Dinoflagellate</name>
    <dbReference type="NCBI Taxonomy" id="89957"/>
    <lineage>
        <taxon>Eukaryota</taxon>
        <taxon>Sar</taxon>
        <taxon>Alveolata</taxon>
        <taxon>Dinophyceae</taxon>
        <taxon>Suessiales</taxon>
        <taxon>Suessiaceae</taxon>
        <taxon>Polarella</taxon>
    </lineage>
</organism>
<dbReference type="EMBL" id="CAJNNW010028258">
    <property type="protein sequence ID" value="CAE8695404.1"/>
    <property type="molecule type" value="Genomic_DNA"/>
</dbReference>
<sequence>MTAEDAQAVQLAREGYDGAWPVPDSEPAAHTDKLPAKVKVVEWYFSAVQCTYNGSEGEWISKDPPVLEGLWRRFVAFVQALGLTLKAIGISATVEQSLDTDTHVHFHSYMHFSQPFHRKGTEALQPFAFEGTRPHVKPNKASGKDFAGAIRNGHWYVVAPKIGSLKQWSNFEPWKAYAVEGWWLDNMLKAGKVTRGTYLELAAKVNIGFQKRLMDVRASERYEKELAVHAAIAAEEAKLQAQLFPMSDFAEVDLFVSYFDGEARFRRPMLAIVGGTNLGKSLLAAAIMRRIGDMIGVTDFLEVTVEDSDALDLVDFDRRLHAGVILDGVGDALLLKRNRETLQGRPQASKGAKSATNVYAYSYSFLQRAVIATFDLSAANLDALLSDHWLRNQKNVITLNLSGPAYNIPTRPTHADFTAKTLPSLSSASSTPARPPVAKQ</sequence>
<evidence type="ECO:0000313" key="2">
    <source>
        <dbReference type="EMBL" id="CAE8695404.1"/>
    </source>
</evidence>
<keyword evidence="3" id="KW-1185">Reference proteome</keyword>
<accession>A0A813DB68</accession>
<evidence type="ECO:0000313" key="1">
    <source>
        <dbReference type="EMBL" id="CAE8585885.1"/>
    </source>
</evidence>
<dbReference type="Proteomes" id="UP000654075">
    <property type="component" value="Unassembled WGS sequence"/>
</dbReference>
<dbReference type="Proteomes" id="UP000626109">
    <property type="component" value="Unassembled WGS sequence"/>
</dbReference>
<proteinExistence type="predicted"/>
<dbReference type="AlphaFoldDB" id="A0A813DB68"/>
<name>A0A813DB68_POLGL</name>
<comment type="caution">
    <text evidence="1">The sequence shown here is derived from an EMBL/GenBank/DDBJ whole genome shotgun (WGS) entry which is preliminary data.</text>
</comment>
<reference evidence="1" key="1">
    <citation type="submission" date="2021-02" db="EMBL/GenBank/DDBJ databases">
        <authorList>
            <person name="Dougan E. K."/>
            <person name="Rhodes N."/>
            <person name="Thang M."/>
            <person name="Chan C."/>
        </authorList>
    </citation>
    <scope>NUCLEOTIDE SEQUENCE</scope>
</reference>
<dbReference type="EMBL" id="CAJNNV010001818">
    <property type="protein sequence ID" value="CAE8585885.1"/>
    <property type="molecule type" value="Genomic_DNA"/>
</dbReference>